<organism evidence="2 3">
    <name type="scientific">Achlya hypogyna</name>
    <name type="common">Oomycete</name>
    <name type="synonym">Protoachlya hypogyna</name>
    <dbReference type="NCBI Taxonomy" id="1202772"/>
    <lineage>
        <taxon>Eukaryota</taxon>
        <taxon>Sar</taxon>
        <taxon>Stramenopiles</taxon>
        <taxon>Oomycota</taxon>
        <taxon>Saprolegniomycetes</taxon>
        <taxon>Saprolegniales</taxon>
        <taxon>Achlyaceae</taxon>
        <taxon>Achlya</taxon>
    </lineage>
</organism>
<feature type="compositionally biased region" description="Low complexity" evidence="1">
    <location>
        <begin position="8"/>
        <end position="18"/>
    </location>
</feature>
<comment type="caution">
    <text evidence="2">The sequence shown here is derived from an EMBL/GenBank/DDBJ whole genome shotgun (WGS) entry which is preliminary data.</text>
</comment>
<sequence length="282" mass="29869">MPSPAKPPSKGSSVAPKGTPAKGSKKNDSAVTLPKINTPKSSTPKGSPSKPPSKMEKMPSLDKTELTPRLENAATVDVPVVVDTAALEAATLAQITADAEAATAAAAEEANKAAAAAKAAEEAAELAKKRNGNVILKYEMYDEAFPIVDGSTTMAAIDDVYALTFVMPNCLVHLSRLDPPSKVAAEASGVDVYIKELPEGTYQDLEAGETYYVYVEQEAEQLARDQAKMREVAATMDGVAWQAPSTTETCSCVNGNPCVDEYNCKDWHNRFAVATAHGWKGF</sequence>
<feature type="region of interest" description="Disordered" evidence="1">
    <location>
        <begin position="1"/>
        <end position="63"/>
    </location>
</feature>
<feature type="compositionally biased region" description="Basic and acidic residues" evidence="1">
    <location>
        <begin position="53"/>
        <end position="63"/>
    </location>
</feature>
<feature type="compositionally biased region" description="Low complexity" evidence="1">
    <location>
        <begin position="38"/>
        <end position="48"/>
    </location>
</feature>
<protein>
    <submittedName>
        <fullName evidence="2">Uncharacterized protein</fullName>
    </submittedName>
</protein>
<dbReference type="AlphaFoldDB" id="A0A1V9YWC1"/>
<gene>
    <name evidence="2" type="ORF">ACHHYP_05906</name>
</gene>
<proteinExistence type="predicted"/>
<name>A0A1V9YWC1_ACHHY</name>
<dbReference type="Proteomes" id="UP000243579">
    <property type="component" value="Unassembled WGS sequence"/>
</dbReference>
<reference evidence="2 3" key="1">
    <citation type="journal article" date="2014" name="Genome Biol. Evol.">
        <title>The secreted proteins of Achlya hypogyna and Thraustotheca clavata identify the ancestral oomycete secretome and reveal gene acquisitions by horizontal gene transfer.</title>
        <authorList>
            <person name="Misner I."/>
            <person name="Blouin N."/>
            <person name="Leonard G."/>
            <person name="Richards T.A."/>
            <person name="Lane C.E."/>
        </authorList>
    </citation>
    <scope>NUCLEOTIDE SEQUENCE [LARGE SCALE GENOMIC DNA]</scope>
    <source>
        <strain evidence="2 3">ATCC 48635</strain>
    </source>
</reference>
<dbReference type="EMBL" id="JNBR01000700">
    <property type="protein sequence ID" value="OQR89957.1"/>
    <property type="molecule type" value="Genomic_DNA"/>
</dbReference>
<evidence type="ECO:0000313" key="3">
    <source>
        <dbReference type="Proteomes" id="UP000243579"/>
    </source>
</evidence>
<accession>A0A1V9YWC1</accession>
<dbReference type="OrthoDB" id="73831at2759"/>
<evidence type="ECO:0000256" key="1">
    <source>
        <dbReference type="SAM" id="MobiDB-lite"/>
    </source>
</evidence>
<keyword evidence="3" id="KW-1185">Reference proteome</keyword>
<evidence type="ECO:0000313" key="2">
    <source>
        <dbReference type="EMBL" id="OQR89957.1"/>
    </source>
</evidence>